<dbReference type="InParanoid" id="A0A2K1R017"/>
<dbReference type="PANTHER" id="PTHR31392">
    <property type="entry name" value="ALPHA-1,3-MANNOSYLTRANSFERASE MNN1-RELATED"/>
    <property type="match status" value="1"/>
</dbReference>
<evidence type="ECO:0000256" key="10">
    <source>
        <dbReference type="SAM" id="MobiDB-lite"/>
    </source>
</evidence>
<feature type="transmembrane region" description="Helical" evidence="11">
    <location>
        <begin position="31"/>
        <end position="49"/>
    </location>
</feature>
<protein>
    <submittedName>
        <fullName evidence="12">Uncharacterized protein</fullName>
    </submittedName>
</protein>
<keyword evidence="7 11" id="KW-1133">Transmembrane helix</keyword>
<dbReference type="GO" id="GO:0005794">
    <property type="term" value="C:Golgi apparatus"/>
    <property type="evidence" value="ECO:0007669"/>
    <property type="project" value="TreeGrafter"/>
</dbReference>
<accession>A0A2K1R017</accession>
<evidence type="ECO:0000256" key="7">
    <source>
        <dbReference type="ARBA" id="ARBA00022989"/>
    </source>
</evidence>
<dbReference type="STRING" id="2082308.A0A2K1R017"/>
<dbReference type="OrthoDB" id="430354at2759"/>
<dbReference type="GO" id="GO:0006493">
    <property type="term" value="P:protein O-linked glycosylation"/>
    <property type="evidence" value="ECO:0007669"/>
    <property type="project" value="TreeGrafter"/>
</dbReference>
<sequence length="763" mass="85601">MSRSDPSSPSSIPFKEDMYRLYAKRRRQPRWVRVFLAALVVTFIYLVVINTGSHPTSWSTGRVAIPKTDPRPPAVEEQGLNTRGTVKADQVPLADHPRSDRSPKSEEVEQSGDQDIPSGREPRSKPHRTKESGSEVKDDSTRKLESDLKHVFAIMPDELHLRELLRPIQNSGKERLREIGLRARAFRTFLEAWEEVHFVHGKNTITIRDDIVNYLSKAKDLSAVSTSRTRADIIRSYENFRYFLTKMSDLLFPWTAPYFADHMTLHASLRYGGRGIVLSGGDGQLSYLLTSVKAIRKLGCNLPIEVMYLGDDDLGDDSRSELEALPGVITRDMEQMVRDEGWQLKGWAGKPFAILLSSFREVIFIDADAQFFLTPEVLFEDEAYEENGALFFRDRLMFPESKRKWLQQILPKPMSRNVRSSRFWTGESGHMQESGVVVVDKWRHFMALLMVTRMNGPDRDGDKDKGIVGTYDMVYGDKETFWLGWELVGDSDYAFHPGNAGNMGVAHESIKEAMKNVGKGDDEEETAPEESPDLYAKEDPPATEDSKAGQKDSLAAEAKPAPSDKTKDGEKEPPTEKKAADGTTSPEKPTKADQDSPLADGPLGDKLTPETSDSPAADEAASVPKVRRKRATIPGRDEEGAKTNRPLADDVEMGALPVPGRNYTICAPQLLHLGRDGRPLWFNGWILDNKFDQDHAKVSKFEVFMSELKAGADSADWKLEQNNMCCLESDKINTFTKQEKQVLKDIVRLAGESGGLGKKHRAR</sequence>
<proteinExistence type="inferred from homology"/>
<evidence type="ECO:0000256" key="1">
    <source>
        <dbReference type="ARBA" id="ARBA00004606"/>
    </source>
</evidence>
<evidence type="ECO:0000256" key="5">
    <source>
        <dbReference type="ARBA" id="ARBA00022692"/>
    </source>
</evidence>
<evidence type="ECO:0000256" key="6">
    <source>
        <dbReference type="ARBA" id="ARBA00022968"/>
    </source>
</evidence>
<dbReference type="InterPro" id="IPR022751">
    <property type="entry name" value="Alpha_mannosyltransferase"/>
</dbReference>
<evidence type="ECO:0000256" key="3">
    <source>
        <dbReference type="ARBA" id="ARBA00022676"/>
    </source>
</evidence>
<keyword evidence="5 11" id="KW-0812">Transmembrane</keyword>
<evidence type="ECO:0000256" key="8">
    <source>
        <dbReference type="ARBA" id="ARBA00023136"/>
    </source>
</evidence>
<evidence type="ECO:0000256" key="11">
    <source>
        <dbReference type="SAM" id="Phobius"/>
    </source>
</evidence>
<dbReference type="GO" id="GO:0000033">
    <property type="term" value="F:alpha-1,3-mannosyltransferase activity"/>
    <property type="evidence" value="ECO:0007669"/>
    <property type="project" value="TreeGrafter"/>
</dbReference>
<organism evidence="12 13">
    <name type="scientific">Sphaceloma murrayae</name>
    <dbReference type="NCBI Taxonomy" id="2082308"/>
    <lineage>
        <taxon>Eukaryota</taxon>
        <taxon>Fungi</taxon>
        <taxon>Dikarya</taxon>
        <taxon>Ascomycota</taxon>
        <taxon>Pezizomycotina</taxon>
        <taxon>Dothideomycetes</taxon>
        <taxon>Dothideomycetidae</taxon>
        <taxon>Myriangiales</taxon>
        <taxon>Elsinoaceae</taxon>
        <taxon>Sphaceloma</taxon>
    </lineage>
</organism>
<comment type="similarity">
    <text evidence="2">Belongs to the MNN1/MNT family.</text>
</comment>
<keyword evidence="3" id="KW-0328">Glycosyltransferase</keyword>
<feature type="compositionally biased region" description="Basic and acidic residues" evidence="10">
    <location>
        <begin position="562"/>
        <end position="580"/>
    </location>
</feature>
<reference evidence="12 13" key="1">
    <citation type="submission" date="2017-06" db="EMBL/GenBank/DDBJ databases">
        <title>Draft genome sequence of a variant of Elsinoe murrayae.</title>
        <authorList>
            <person name="Cheng Q."/>
        </authorList>
    </citation>
    <scope>NUCLEOTIDE SEQUENCE [LARGE SCALE GENOMIC DNA]</scope>
    <source>
        <strain evidence="12 13">CQ-2017a</strain>
    </source>
</reference>
<dbReference type="PANTHER" id="PTHR31392:SF1">
    <property type="entry name" value="ALPHA-1,3-MANNOSYLTRANSFERASE MNN1-RELATED"/>
    <property type="match status" value="1"/>
</dbReference>
<keyword evidence="6" id="KW-0735">Signal-anchor</keyword>
<dbReference type="Pfam" id="PF11051">
    <property type="entry name" value="Mannosyl_trans3"/>
    <property type="match status" value="1"/>
</dbReference>
<evidence type="ECO:0000256" key="2">
    <source>
        <dbReference type="ARBA" id="ARBA00009105"/>
    </source>
</evidence>
<feature type="compositionally biased region" description="Acidic residues" evidence="10">
    <location>
        <begin position="521"/>
        <end position="532"/>
    </location>
</feature>
<comment type="subcellular location">
    <subcellularLocation>
        <location evidence="1">Membrane</location>
        <topology evidence="1">Single-pass type II membrane protein</topology>
    </subcellularLocation>
</comment>
<comment type="caution">
    <text evidence="12">The sequence shown here is derived from an EMBL/GenBank/DDBJ whole genome shotgun (WGS) entry which is preliminary data.</text>
</comment>
<feature type="compositionally biased region" description="Basic and acidic residues" evidence="10">
    <location>
        <begin position="95"/>
        <end position="107"/>
    </location>
</feature>
<name>A0A2K1R017_9PEZI</name>
<dbReference type="EMBL" id="NKHZ01000022">
    <property type="protein sequence ID" value="PNS20637.1"/>
    <property type="molecule type" value="Genomic_DNA"/>
</dbReference>
<evidence type="ECO:0000256" key="9">
    <source>
        <dbReference type="ARBA" id="ARBA00023180"/>
    </source>
</evidence>
<dbReference type="GO" id="GO:0016020">
    <property type="term" value="C:membrane"/>
    <property type="evidence" value="ECO:0007669"/>
    <property type="project" value="UniProtKB-SubCell"/>
</dbReference>
<feature type="region of interest" description="Disordered" evidence="10">
    <location>
        <begin position="55"/>
        <end position="142"/>
    </location>
</feature>
<evidence type="ECO:0000313" key="13">
    <source>
        <dbReference type="Proteomes" id="UP000243797"/>
    </source>
</evidence>
<evidence type="ECO:0000313" key="12">
    <source>
        <dbReference type="EMBL" id="PNS20637.1"/>
    </source>
</evidence>
<feature type="compositionally biased region" description="Basic and acidic residues" evidence="10">
    <location>
        <begin position="535"/>
        <end position="550"/>
    </location>
</feature>
<feature type="compositionally biased region" description="Basic and acidic residues" evidence="10">
    <location>
        <begin position="118"/>
        <end position="142"/>
    </location>
</feature>
<keyword evidence="8 11" id="KW-0472">Membrane</keyword>
<dbReference type="SUPFAM" id="SSF53448">
    <property type="entry name" value="Nucleotide-diphospho-sugar transferases"/>
    <property type="match status" value="1"/>
</dbReference>
<keyword evidence="13" id="KW-1185">Reference proteome</keyword>
<dbReference type="InterPro" id="IPR029044">
    <property type="entry name" value="Nucleotide-diphossugar_trans"/>
</dbReference>
<gene>
    <name evidence="12" type="ORF">CAC42_364</name>
</gene>
<keyword evidence="4" id="KW-0808">Transferase</keyword>
<dbReference type="Proteomes" id="UP000243797">
    <property type="component" value="Unassembled WGS sequence"/>
</dbReference>
<dbReference type="AlphaFoldDB" id="A0A2K1R017"/>
<feature type="region of interest" description="Disordered" evidence="10">
    <location>
        <begin position="516"/>
        <end position="647"/>
    </location>
</feature>
<keyword evidence="9" id="KW-0325">Glycoprotein</keyword>
<evidence type="ECO:0000256" key="4">
    <source>
        <dbReference type="ARBA" id="ARBA00022679"/>
    </source>
</evidence>